<proteinExistence type="predicted"/>
<name>A0AAP9KWD0_LACPA</name>
<accession>A0AAP9KWD0</accession>
<dbReference type="InterPro" id="IPR041893">
    <property type="entry name" value="ArdA_dom3"/>
</dbReference>
<protein>
    <recommendedName>
        <fullName evidence="3">Antirestriction protein ArdA</fullName>
    </recommendedName>
</protein>
<dbReference type="InterPro" id="IPR009899">
    <property type="entry name" value="ArdA"/>
</dbReference>
<gene>
    <name evidence="1" type="ORF">LCAKO_2667</name>
</gene>
<dbReference type="Proteomes" id="UP000423274">
    <property type="component" value="Chromosome"/>
</dbReference>
<reference evidence="1 2" key="1">
    <citation type="submission" date="2017-08" db="EMBL/GenBank/DDBJ databases">
        <title>Genome sequence, comparative genomics and functional analysis of the highly adhesive Lactobacillus paracasei Kobulty strain.</title>
        <authorList>
            <person name="Koryszewska-Baginska A."/>
            <person name="Grynberg M."/>
            <person name="Aleksandrzak-Piekarczyk T."/>
        </authorList>
    </citation>
    <scope>NUCLEOTIDE SEQUENCE [LARGE SCALE GENOMIC DNA]</scope>
    <source>
        <strain evidence="1 2">IBB3423</strain>
    </source>
</reference>
<evidence type="ECO:0008006" key="3">
    <source>
        <dbReference type="Google" id="ProtNLM"/>
    </source>
</evidence>
<dbReference type="AlphaFoldDB" id="A0AAP9KWD0"/>
<dbReference type="RefSeq" id="WP_156656994.1">
    <property type="nucleotide sequence ID" value="NZ_CP022954.1"/>
</dbReference>
<dbReference type="Gene3D" id="1.10.10.1190">
    <property type="entry name" value="Antirestriction protein ArdA, domain 3"/>
    <property type="match status" value="1"/>
</dbReference>
<sequence>MATEMRVWIANLGKYNEGESVGAWFEPPIAWDDVAEQIGLNEEYEEYAIHDYEAPFPISEHETIAHLNEMWAALEKLNNSDLADAVEELEEKRFDDVIELAAHIDDFIHYDVETMEDLAIKLVQDGDFCGEVPKQIQSYINYERLASDLEADGDYITTYDGIYEYLN</sequence>
<organism evidence="1 2">
    <name type="scientific">Lacticaseibacillus paracasei subsp. paracasei</name>
    <dbReference type="NCBI Taxonomy" id="47714"/>
    <lineage>
        <taxon>Bacteria</taxon>
        <taxon>Bacillati</taxon>
        <taxon>Bacillota</taxon>
        <taxon>Bacilli</taxon>
        <taxon>Lactobacillales</taxon>
        <taxon>Lactobacillaceae</taxon>
        <taxon>Lacticaseibacillus</taxon>
    </lineage>
</organism>
<dbReference type="Gene3D" id="3.10.20.480">
    <property type="entry name" value="Antirestriction protein ArdA, domain 1"/>
    <property type="match status" value="1"/>
</dbReference>
<dbReference type="EMBL" id="CP022954">
    <property type="protein sequence ID" value="QGV19172.1"/>
    <property type="molecule type" value="Genomic_DNA"/>
</dbReference>
<evidence type="ECO:0000313" key="2">
    <source>
        <dbReference type="Proteomes" id="UP000423274"/>
    </source>
</evidence>
<evidence type="ECO:0000313" key="1">
    <source>
        <dbReference type="EMBL" id="QGV19172.1"/>
    </source>
</evidence>
<dbReference type="InterPro" id="IPR041895">
    <property type="entry name" value="ArdA_dom1"/>
</dbReference>
<dbReference type="Pfam" id="PF07275">
    <property type="entry name" value="ArdA"/>
    <property type="match status" value="1"/>
</dbReference>